<dbReference type="RefSeq" id="XP_046017252.1">
    <property type="nucleotide sequence ID" value="XM_046161757.1"/>
</dbReference>
<accession>A0A9P8YCC0</accession>
<dbReference type="AlphaFoldDB" id="A0A9P8YCC0"/>
<keyword evidence="2" id="KW-1185">Reference proteome</keyword>
<dbReference type="Proteomes" id="UP000756346">
    <property type="component" value="Unassembled WGS sequence"/>
</dbReference>
<dbReference type="GeneID" id="70191303"/>
<evidence type="ECO:0000313" key="1">
    <source>
        <dbReference type="EMBL" id="KAH7038131.1"/>
    </source>
</evidence>
<proteinExistence type="predicted"/>
<dbReference type="EMBL" id="JAGTJQ010000002">
    <property type="protein sequence ID" value="KAH7038131.1"/>
    <property type="molecule type" value="Genomic_DNA"/>
</dbReference>
<organism evidence="1 2">
    <name type="scientific">Microdochium trichocladiopsis</name>
    <dbReference type="NCBI Taxonomy" id="1682393"/>
    <lineage>
        <taxon>Eukaryota</taxon>
        <taxon>Fungi</taxon>
        <taxon>Dikarya</taxon>
        <taxon>Ascomycota</taxon>
        <taxon>Pezizomycotina</taxon>
        <taxon>Sordariomycetes</taxon>
        <taxon>Xylariomycetidae</taxon>
        <taxon>Xylariales</taxon>
        <taxon>Microdochiaceae</taxon>
        <taxon>Microdochium</taxon>
    </lineage>
</organism>
<gene>
    <name evidence="1" type="ORF">B0I36DRAFT_403698</name>
</gene>
<reference evidence="1" key="1">
    <citation type="journal article" date="2021" name="Nat. Commun.">
        <title>Genetic determinants of endophytism in the Arabidopsis root mycobiome.</title>
        <authorList>
            <person name="Mesny F."/>
            <person name="Miyauchi S."/>
            <person name="Thiergart T."/>
            <person name="Pickel B."/>
            <person name="Atanasova L."/>
            <person name="Karlsson M."/>
            <person name="Huettel B."/>
            <person name="Barry K.W."/>
            <person name="Haridas S."/>
            <person name="Chen C."/>
            <person name="Bauer D."/>
            <person name="Andreopoulos W."/>
            <person name="Pangilinan J."/>
            <person name="LaButti K."/>
            <person name="Riley R."/>
            <person name="Lipzen A."/>
            <person name="Clum A."/>
            <person name="Drula E."/>
            <person name="Henrissat B."/>
            <person name="Kohler A."/>
            <person name="Grigoriev I.V."/>
            <person name="Martin F.M."/>
            <person name="Hacquard S."/>
        </authorList>
    </citation>
    <scope>NUCLEOTIDE SEQUENCE</scope>
    <source>
        <strain evidence="1">MPI-CAGE-CH-0230</strain>
    </source>
</reference>
<comment type="caution">
    <text evidence="1">The sequence shown here is derived from an EMBL/GenBank/DDBJ whole genome shotgun (WGS) entry which is preliminary data.</text>
</comment>
<sequence>MGLMAEFWSSVSDELPDRAFKLREMASPFGVQRRRWLSLQIHCPVGAFRAYAKAVNQGRCLGDQRPLSWAAACEGPVTELPATPNQRALPACCPDVVLSPARAWAASIGQVAESTGARPDPSKPEWSVVGCRGRRMYLVWADEWVVVFLLPRHSSGRPCPGSNEDWNTAVVARALGLEACMDLGSEMLLINYCLA</sequence>
<name>A0A9P8YCC0_9PEZI</name>
<evidence type="ECO:0000313" key="2">
    <source>
        <dbReference type="Proteomes" id="UP000756346"/>
    </source>
</evidence>
<protein>
    <submittedName>
        <fullName evidence="1">Uncharacterized protein</fullName>
    </submittedName>
</protein>